<feature type="compositionally biased region" description="Pro residues" evidence="1">
    <location>
        <begin position="37"/>
        <end position="50"/>
    </location>
</feature>
<feature type="compositionally biased region" description="Polar residues" evidence="1">
    <location>
        <begin position="85"/>
        <end position="95"/>
    </location>
</feature>
<proteinExistence type="predicted"/>
<reference evidence="2" key="1">
    <citation type="submission" date="2023-08" db="EMBL/GenBank/DDBJ databases">
        <title>A de novo genome assembly of Solanum verrucosum Schlechtendal, a Mexican diploid species geographically isolated from the other diploid A-genome species in potato relatives.</title>
        <authorList>
            <person name="Hosaka K."/>
        </authorList>
    </citation>
    <scope>NUCLEOTIDE SEQUENCE</scope>
    <source>
        <tissue evidence="2">Young leaves</tissue>
    </source>
</reference>
<name>A0AAF0QE77_SOLVR</name>
<keyword evidence="3" id="KW-1185">Reference proteome</keyword>
<evidence type="ECO:0000256" key="1">
    <source>
        <dbReference type="SAM" id="MobiDB-lite"/>
    </source>
</evidence>
<feature type="region of interest" description="Disordered" evidence="1">
    <location>
        <begin position="30"/>
        <end position="54"/>
    </location>
</feature>
<sequence length="95" mass="10210">MPSDLSLQTISPSEDHGDLYGLWSSTRAVVGARGPDPRTPPAPGQRPRPTPLSMVPFTIMPHRRANASNVNARNANATPPVPDQEVSNAEFQKAI</sequence>
<gene>
    <name evidence="2" type="ORF">MTR67_013020</name>
</gene>
<dbReference type="Proteomes" id="UP001234989">
    <property type="component" value="Chromosome 3"/>
</dbReference>
<protein>
    <submittedName>
        <fullName evidence="2">Uncharacterized protein</fullName>
    </submittedName>
</protein>
<dbReference type="AlphaFoldDB" id="A0AAF0QE77"/>
<feature type="region of interest" description="Disordered" evidence="1">
    <location>
        <begin position="72"/>
        <end position="95"/>
    </location>
</feature>
<dbReference type="EMBL" id="CP133614">
    <property type="protein sequence ID" value="WMV19635.1"/>
    <property type="molecule type" value="Genomic_DNA"/>
</dbReference>
<organism evidence="2 3">
    <name type="scientific">Solanum verrucosum</name>
    <dbReference type="NCBI Taxonomy" id="315347"/>
    <lineage>
        <taxon>Eukaryota</taxon>
        <taxon>Viridiplantae</taxon>
        <taxon>Streptophyta</taxon>
        <taxon>Embryophyta</taxon>
        <taxon>Tracheophyta</taxon>
        <taxon>Spermatophyta</taxon>
        <taxon>Magnoliopsida</taxon>
        <taxon>eudicotyledons</taxon>
        <taxon>Gunneridae</taxon>
        <taxon>Pentapetalae</taxon>
        <taxon>asterids</taxon>
        <taxon>lamiids</taxon>
        <taxon>Solanales</taxon>
        <taxon>Solanaceae</taxon>
        <taxon>Solanoideae</taxon>
        <taxon>Solaneae</taxon>
        <taxon>Solanum</taxon>
    </lineage>
</organism>
<accession>A0AAF0QE77</accession>
<evidence type="ECO:0000313" key="3">
    <source>
        <dbReference type="Proteomes" id="UP001234989"/>
    </source>
</evidence>
<evidence type="ECO:0000313" key="2">
    <source>
        <dbReference type="EMBL" id="WMV19635.1"/>
    </source>
</evidence>